<reference evidence="1" key="1">
    <citation type="submission" date="2024-03" db="EMBL/GenBank/DDBJ databases">
        <title>Human intestinal bacterial collection.</title>
        <authorList>
            <person name="Pauvert C."/>
            <person name="Hitch T.C.A."/>
            <person name="Clavel T."/>
        </authorList>
    </citation>
    <scope>NUCLEOTIDE SEQUENCE</scope>
    <source>
        <strain evidence="1">CLA-AA-H227</strain>
    </source>
</reference>
<name>A0ACC6SG93_9BACI</name>
<proteinExistence type="predicted"/>
<evidence type="ECO:0000313" key="2">
    <source>
        <dbReference type="Proteomes" id="UP001439875"/>
    </source>
</evidence>
<keyword evidence="2" id="KW-1185">Reference proteome</keyword>
<gene>
    <name evidence="1" type="ORF">WMO40_20480</name>
</gene>
<organism evidence="1 2">
    <name type="scientific">Robertmurraya yapensis</name>
    <name type="common">ex Hitch et al 2024</name>
    <dbReference type="NCBI Taxonomy" id="3133160"/>
    <lineage>
        <taxon>Bacteria</taxon>
        <taxon>Bacillati</taxon>
        <taxon>Bacillota</taxon>
        <taxon>Bacilli</taxon>
        <taxon>Bacillales</taxon>
        <taxon>Bacillaceae</taxon>
        <taxon>Robertmurraya</taxon>
    </lineage>
</organism>
<accession>A0ACC6SG93</accession>
<evidence type="ECO:0000313" key="1">
    <source>
        <dbReference type="EMBL" id="MEQ2529054.1"/>
    </source>
</evidence>
<dbReference type="Proteomes" id="UP001439875">
    <property type="component" value="Unassembled WGS sequence"/>
</dbReference>
<protein>
    <submittedName>
        <fullName evidence="1">DUF4314 domain-containing protein</fullName>
    </submittedName>
</protein>
<comment type="caution">
    <text evidence="1">The sequence shown here is derived from an EMBL/GenBank/DDBJ whole genome shotgun (WGS) entry which is preliminary data.</text>
</comment>
<dbReference type="EMBL" id="JBBMEW010000027">
    <property type="protein sequence ID" value="MEQ2529054.1"/>
    <property type="molecule type" value="Genomic_DNA"/>
</dbReference>
<sequence>MNYGQNLIIKDRKKKFIPNTRIRLVSMEKEPYARLKEGDKGTVQYVDDIGTVHIRWDSGILLGAVLEDEIELANKS</sequence>